<sequence length="74" mass="8166">MEIFGIMLAFVGLILLVSSRSIYRSGVKTVKNYEDQPKDNKSYLMLIGSGMLVLKIVGGLMLLLGVMILILSFI</sequence>
<dbReference type="KEGG" id="cbar:PATL70BA_0956"/>
<evidence type="ECO:0000313" key="3">
    <source>
        <dbReference type="Proteomes" id="UP000279029"/>
    </source>
</evidence>
<proteinExistence type="predicted"/>
<reference evidence="2 3" key="1">
    <citation type="submission" date="2018-09" db="EMBL/GenBank/DDBJ databases">
        <authorList>
            <person name="Postec A."/>
        </authorList>
    </citation>
    <scope>NUCLEOTIDE SEQUENCE [LARGE SCALE GENOMIC DNA]</scope>
    <source>
        <strain evidence="2">70B-A</strain>
    </source>
</reference>
<dbReference type="RefSeq" id="WP_125136268.1">
    <property type="nucleotide sequence ID" value="NZ_LR130778.1"/>
</dbReference>
<protein>
    <recommendedName>
        <fullName evidence="4">DUF3784 domain-containing protein</fullName>
    </recommendedName>
</protein>
<keyword evidence="1" id="KW-0472">Membrane</keyword>
<organism evidence="2 3">
    <name type="scientific">Petrocella atlantisensis</name>
    <dbReference type="NCBI Taxonomy" id="2173034"/>
    <lineage>
        <taxon>Bacteria</taxon>
        <taxon>Bacillati</taxon>
        <taxon>Bacillota</taxon>
        <taxon>Clostridia</taxon>
        <taxon>Lachnospirales</taxon>
        <taxon>Vallitaleaceae</taxon>
        <taxon>Petrocella</taxon>
    </lineage>
</organism>
<keyword evidence="3" id="KW-1185">Reference proteome</keyword>
<feature type="transmembrane region" description="Helical" evidence="1">
    <location>
        <begin position="43"/>
        <end position="71"/>
    </location>
</feature>
<evidence type="ECO:0008006" key="4">
    <source>
        <dbReference type="Google" id="ProtNLM"/>
    </source>
</evidence>
<gene>
    <name evidence="2" type="ORF">PATL70BA_0956</name>
</gene>
<evidence type="ECO:0000313" key="2">
    <source>
        <dbReference type="EMBL" id="VDN46832.1"/>
    </source>
</evidence>
<dbReference type="AlphaFoldDB" id="A0A3P7RVT4"/>
<dbReference type="EMBL" id="LR130778">
    <property type="protein sequence ID" value="VDN46832.1"/>
    <property type="molecule type" value="Genomic_DNA"/>
</dbReference>
<name>A0A3P7RVT4_9FIRM</name>
<evidence type="ECO:0000256" key="1">
    <source>
        <dbReference type="SAM" id="Phobius"/>
    </source>
</evidence>
<dbReference type="Proteomes" id="UP000279029">
    <property type="component" value="Chromosome"/>
</dbReference>
<accession>A0A3P7RVT4</accession>
<keyword evidence="1" id="KW-0812">Transmembrane</keyword>
<keyword evidence="1" id="KW-1133">Transmembrane helix</keyword>